<sequence length="139" mass="15176">MRLQSPPERMSPISLSSSIVAAVEGSSAPWRRKNSQAHGLGVLFGALGGKTAIGQQLPRVGAKVNVSYVNLSICDTIDQKQVIIQSIDLPRHLSLIDQVSQIRWTILQPHQQAIGRLSHWLCPCRTTQLTGQTKGTAWS</sequence>
<reference evidence="1" key="1">
    <citation type="submission" date="2020-09" db="EMBL/GenBank/DDBJ databases">
        <title>Genome-Enabled Discovery of Anthraquinone Biosynthesis in Senna tora.</title>
        <authorList>
            <person name="Kang S.-H."/>
            <person name="Pandey R.P."/>
            <person name="Lee C.-M."/>
            <person name="Sim J.-S."/>
            <person name="Jeong J.-T."/>
            <person name="Choi B.-S."/>
            <person name="Jung M."/>
            <person name="Ginzburg D."/>
            <person name="Zhao K."/>
            <person name="Won S.Y."/>
            <person name="Oh T.-J."/>
            <person name="Yu Y."/>
            <person name="Kim N.-H."/>
            <person name="Lee O.R."/>
            <person name="Lee T.-H."/>
            <person name="Bashyal P."/>
            <person name="Kim T.-S."/>
            <person name="Lee W.-H."/>
            <person name="Kawkins C."/>
            <person name="Kim C.-K."/>
            <person name="Kim J.S."/>
            <person name="Ahn B.O."/>
            <person name="Rhee S.Y."/>
            <person name="Sohng J.K."/>
        </authorList>
    </citation>
    <scope>NUCLEOTIDE SEQUENCE</scope>
    <source>
        <tissue evidence="1">Leaf</tissue>
    </source>
</reference>
<protein>
    <submittedName>
        <fullName evidence="1">Uncharacterized protein</fullName>
    </submittedName>
</protein>
<accession>A0A834W2C0</accession>
<dbReference type="AlphaFoldDB" id="A0A834W2C0"/>
<proteinExistence type="predicted"/>
<organism evidence="1 2">
    <name type="scientific">Senna tora</name>
    <dbReference type="NCBI Taxonomy" id="362788"/>
    <lineage>
        <taxon>Eukaryota</taxon>
        <taxon>Viridiplantae</taxon>
        <taxon>Streptophyta</taxon>
        <taxon>Embryophyta</taxon>
        <taxon>Tracheophyta</taxon>
        <taxon>Spermatophyta</taxon>
        <taxon>Magnoliopsida</taxon>
        <taxon>eudicotyledons</taxon>
        <taxon>Gunneridae</taxon>
        <taxon>Pentapetalae</taxon>
        <taxon>rosids</taxon>
        <taxon>fabids</taxon>
        <taxon>Fabales</taxon>
        <taxon>Fabaceae</taxon>
        <taxon>Caesalpinioideae</taxon>
        <taxon>Cassia clade</taxon>
        <taxon>Senna</taxon>
    </lineage>
</organism>
<gene>
    <name evidence="1" type="ORF">G2W53_040805</name>
</gene>
<evidence type="ECO:0000313" key="1">
    <source>
        <dbReference type="EMBL" id="KAF7801694.1"/>
    </source>
</evidence>
<name>A0A834W2C0_9FABA</name>
<dbReference type="Proteomes" id="UP000634136">
    <property type="component" value="Unassembled WGS sequence"/>
</dbReference>
<dbReference type="EMBL" id="JAAIUW010000013">
    <property type="protein sequence ID" value="KAF7801694.1"/>
    <property type="molecule type" value="Genomic_DNA"/>
</dbReference>
<comment type="caution">
    <text evidence="1">The sequence shown here is derived from an EMBL/GenBank/DDBJ whole genome shotgun (WGS) entry which is preliminary data.</text>
</comment>
<evidence type="ECO:0000313" key="2">
    <source>
        <dbReference type="Proteomes" id="UP000634136"/>
    </source>
</evidence>
<keyword evidence="2" id="KW-1185">Reference proteome</keyword>